<evidence type="ECO:0000256" key="4">
    <source>
        <dbReference type="ARBA" id="ARBA00023125"/>
    </source>
</evidence>
<evidence type="ECO:0000259" key="7">
    <source>
        <dbReference type="Pfam" id="PF08281"/>
    </source>
</evidence>
<dbReference type="InterPro" id="IPR039425">
    <property type="entry name" value="RNA_pol_sigma-70-like"/>
</dbReference>
<evidence type="ECO:0000313" key="8">
    <source>
        <dbReference type="EMBL" id="PLT52332.1"/>
    </source>
</evidence>
<dbReference type="InterPro" id="IPR007627">
    <property type="entry name" value="RNA_pol_sigma70_r2"/>
</dbReference>
<dbReference type="Gene3D" id="1.10.1740.10">
    <property type="match status" value="1"/>
</dbReference>
<dbReference type="InterPro" id="IPR014284">
    <property type="entry name" value="RNA_pol_sigma-70_dom"/>
</dbReference>
<keyword evidence="2" id="KW-0805">Transcription regulation</keyword>
<dbReference type="CDD" id="cd06171">
    <property type="entry name" value="Sigma70_r4"/>
    <property type="match status" value="1"/>
</dbReference>
<name>A0A2N5NE58_MEDGN</name>
<dbReference type="InterPro" id="IPR013325">
    <property type="entry name" value="RNA_pol_sigma_r2"/>
</dbReference>
<organism evidence="8 9">
    <name type="scientific">Mediterraneibacter gnavus</name>
    <name type="common">Ruminococcus gnavus</name>
    <dbReference type="NCBI Taxonomy" id="33038"/>
    <lineage>
        <taxon>Bacteria</taxon>
        <taxon>Bacillati</taxon>
        <taxon>Bacillota</taxon>
        <taxon>Clostridia</taxon>
        <taxon>Lachnospirales</taxon>
        <taxon>Lachnospiraceae</taxon>
        <taxon>Mediterraneibacter</taxon>
    </lineage>
</organism>
<evidence type="ECO:0000256" key="3">
    <source>
        <dbReference type="ARBA" id="ARBA00023082"/>
    </source>
</evidence>
<comment type="similarity">
    <text evidence="1">Belongs to the sigma-70 factor family. ECF subfamily.</text>
</comment>
<feature type="domain" description="RNA polymerase sigma-70 region 2" evidence="6">
    <location>
        <begin position="21"/>
        <end position="88"/>
    </location>
</feature>
<comment type="caution">
    <text evidence="8">The sequence shown here is derived from an EMBL/GenBank/DDBJ whole genome shotgun (WGS) entry which is preliminary data.</text>
</comment>
<dbReference type="SUPFAM" id="SSF88659">
    <property type="entry name" value="Sigma3 and sigma4 domains of RNA polymerase sigma factors"/>
    <property type="match status" value="1"/>
</dbReference>
<dbReference type="PANTHER" id="PTHR43133">
    <property type="entry name" value="RNA POLYMERASE ECF-TYPE SIGMA FACTO"/>
    <property type="match status" value="1"/>
</dbReference>
<dbReference type="GO" id="GO:0016987">
    <property type="term" value="F:sigma factor activity"/>
    <property type="evidence" value="ECO:0007669"/>
    <property type="project" value="UniProtKB-KW"/>
</dbReference>
<dbReference type="InterPro" id="IPR013324">
    <property type="entry name" value="RNA_pol_sigma_r3/r4-like"/>
</dbReference>
<dbReference type="EMBL" id="NIHM01000038">
    <property type="protein sequence ID" value="PLT52332.1"/>
    <property type="molecule type" value="Genomic_DNA"/>
</dbReference>
<dbReference type="PANTHER" id="PTHR43133:SF8">
    <property type="entry name" value="RNA POLYMERASE SIGMA FACTOR HI_1459-RELATED"/>
    <property type="match status" value="1"/>
</dbReference>
<dbReference type="InterPro" id="IPR036388">
    <property type="entry name" value="WH-like_DNA-bd_sf"/>
</dbReference>
<reference evidence="8 9" key="1">
    <citation type="journal article" date="2017" name="Genome Med.">
        <title>A novel Ruminococcus gnavus clade enriched in inflammatory bowel disease patients.</title>
        <authorList>
            <person name="Hall A.B."/>
            <person name="Yassour M."/>
            <person name="Sauk J."/>
            <person name="Garner A."/>
            <person name="Jiang X."/>
            <person name="Arthur T."/>
            <person name="Lagoudas G.K."/>
            <person name="Vatanen T."/>
            <person name="Fornelos N."/>
            <person name="Wilson R."/>
            <person name="Bertha M."/>
            <person name="Cohen M."/>
            <person name="Garber J."/>
            <person name="Khalili H."/>
            <person name="Gevers D."/>
            <person name="Ananthakrishnan A.N."/>
            <person name="Kugathasan S."/>
            <person name="Lander E.S."/>
            <person name="Blainey P."/>
            <person name="Vlamakis H."/>
            <person name="Xavier R.J."/>
            <person name="Huttenhower C."/>
        </authorList>
    </citation>
    <scope>NUCLEOTIDE SEQUENCE [LARGE SCALE GENOMIC DNA]</scope>
    <source>
        <strain evidence="8 9">RJX1118</strain>
    </source>
</reference>
<dbReference type="GO" id="GO:0006352">
    <property type="term" value="P:DNA-templated transcription initiation"/>
    <property type="evidence" value="ECO:0007669"/>
    <property type="project" value="InterPro"/>
</dbReference>
<sequence>MEDFILIKKIQAGDTEAFDILVRKYYSVIYQFCYRRLNGDTDTAADITQDVFLKLLENIHTVRMLGKFQNYLLTIAANTCNNYFKKAKPTYTDLNALDIIDDTNDTLEKVIENENKIEVRRALHSLPDYQKEVIILRFYHNLKIREIAKITKSNIPTVKSRLRQGLQKIERYLKDFKGGDNV</sequence>
<gene>
    <name evidence="8" type="ORF">CDL18_14995</name>
</gene>
<dbReference type="Pfam" id="PF04542">
    <property type="entry name" value="Sigma70_r2"/>
    <property type="match status" value="1"/>
</dbReference>
<dbReference type="InterPro" id="IPR013249">
    <property type="entry name" value="RNA_pol_sigma70_r4_t2"/>
</dbReference>
<dbReference type="Gene3D" id="1.10.10.10">
    <property type="entry name" value="Winged helix-like DNA-binding domain superfamily/Winged helix DNA-binding domain"/>
    <property type="match status" value="1"/>
</dbReference>
<proteinExistence type="inferred from homology"/>
<evidence type="ECO:0000259" key="6">
    <source>
        <dbReference type="Pfam" id="PF04542"/>
    </source>
</evidence>
<dbReference type="GO" id="GO:0003677">
    <property type="term" value="F:DNA binding"/>
    <property type="evidence" value="ECO:0007669"/>
    <property type="project" value="UniProtKB-KW"/>
</dbReference>
<evidence type="ECO:0000256" key="2">
    <source>
        <dbReference type="ARBA" id="ARBA00023015"/>
    </source>
</evidence>
<protein>
    <recommendedName>
        <fullName evidence="10">RNA polymerase sigma factor</fullName>
    </recommendedName>
</protein>
<evidence type="ECO:0008006" key="10">
    <source>
        <dbReference type="Google" id="ProtNLM"/>
    </source>
</evidence>
<keyword evidence="4" id="KW-0238">DNA-binding</keyword>
<accession>A0A2N5NE58</accession>
<feature type="domain" description="RNA polymerase sigma factor 70 region 4 type 2" evidence="7">
    <location>
        <begin position="118"/>
        <end position="169"/>
    </location>
</feature>
<dbReference type="AlphaFoldDB" id="A0A2N5NE58"/>
<dbReference type="NCBIfam" id="TIGR02937">
    <property type="entry name" value="sigma70-ECF"/>
    <property type="match status" value="1"/>
</dbReference>
<evidence type="ECO:0000256" key="5">
    <source>
        <dbReference type="ARBA" id="ARBA00023163"/>
    </source>
</evidence>
<keyword evidence="3" id="KW-0731">Sigma factor</keyword>
<dbReference type="Proteomes" id="UP000234849">
    <property type="component" value="Unassembled WGS sequence"/>
</dbReference>
<dbReference type="Pfam" id="PF08281">
    <property type="entry name" value="Sigma70_r4_2"/>
    <property type="match status" value="1"/>
</dbReference>
<evidence type="ECO:0000313" key="9">
    <source>
        <dbReference type="Proteomes" id="UP000234849"/>
    </source>
</evidence>
<dbReference type="SUPFAM" id="SSF88946">
    <property type="entry name" value="Sigma2 domain of RNA polymerase sigma factors"/>
    <property type="match status" value="1"/>
</dbReference>
<keyword evidence="5" id="KW-0804">Transcription</keyword>
<evidence type="ECO:0000256" key="1">
    <source>
        <dbReference type="ARBA" id="ARBA00010641"/>
    </source>
</evidence>